<keyword evidence="8" id="KW-1185">Reference proteome</keyword>
<dbReference type="GO" id="GO:0016984">
    <property type="term" value="F:ribulose-bisphosphate carboxylase activity"/>
    <property type="evidence" value="ECO:0007669"/>
    <property type="project" value="InterPro"/>
</dbReference>
<dbReference type="InterPro" id="IPR036376">
    <property type="entry name" value="RuBisCO_lsu_C_sf"/>
</dbReference>
<evidence type="ECO:0000313" key="7">
    <source>
        <dbReference type="EMBL" id="MBD0822450.1"/>
    </source>
</evidence>
<feature type="domain" description="Ribulose bisphosphate carboxylase large subunit C-terminal" evidence="5">
    <location>
        <begin position="147"/>
        <end position="408"/>
    </location>
</feature>
<dbReference type="EMBL" id="JACVXD010000001">
    <property type="protein sequence ID" value="MBD0822450.1"/>
    <property type="molecule type" value="Genomic_DNA"/>
</dbReference>
<comment type="caution">
    <text evidence="7">The sequence shown here is derived from an EMBL/GenBank/DDBJ whole genome shotgun (WGS) entry which is preliminary data.</text>
</comment>
<evidence type="ECO:0000256" key="3">
    <source>
        <dbReference type="ARBA" id="ARBA00022842"/>
    </source>
</evidence>
<evidence type="ECO:0000259" key="5">
    <source>
        <dbReference type="Pfam" id="PF00016"/>
    </source>
</evidence>
<dbReference type="InterPro" id="IPR033966">
    <property type="entry name" value="RuBisCO"/>
</dbReference>
<dbReference type="SFLD" id="SFLDS00014">
    <property type="entry name" value="RuBisCO"/>
    <property type="match status" value="1"/>
</dbReference>
<dbReference type="SFLD" id="SFLDG00301">
    <property type="entry name" value="RuBisCO-like_proteins"/>
    <property type="match status" value="1"/>
</dbReference>
<dbReference type="InterPro" id="IPR020878">
    <property type="entry name" value="RuBisCo_large_chain_AS"/>
</dbReference>
<feature type="domain" description="Ribulose bisphosphate carboxylase large subunit ferrodoxin-like N-terminal" evidence="6">
    <location>
        <begin position="12"/>
        <end position="123"/>
    </location>
</feature>
<dbReference type="PANTHER" id="PTHR42704">
    <property type="entry name" value="RIBULOSE BISPHOSPHATE CARBOXYLASE"/>
    <property type="match status" value="1"/>
</dbReference>
<dbReference type="PROSITE" id="PS00157">
    <property type="entry name" value="RUBISCO_LARGE"/>
    <property type="match status" value="1"/>
</dbReference>
<dbReference type="InterPro" id="IPR000685">
    <property type="entry name" value="RuBisCO_lsu_C"/>
</dbReference>
<dbReference type="AlphaFoldDB" id="A0A8J6PWJ8"/>
<comment type="cofactor">
    <cofactor evidence="1">
        <name>Mg(2+)</name>
        <dbReference type="ChEBI" id="CHEBI:18420"/>
    </cofactor>
</comment>
<dbReference type="Pfam" id="PF02788">
    <property type="entry name" value="RuBisCO_large_N"/>
    <property type="match status" value="1"/>
</dbReference>
<gene>
    <name evidence="7" type="ORF">ICJ85_00295</name>
</gene>
<dbReference type="SUPFAM" id="SSF54966">
    <property type="entry name" value="RuBisCO, large subunit, small (N-terminal) domain"/>
    <property type="match status" value="1"/>
</dbReference>
<dbReference type="Gene3D" id="3.20.20.110">
    <property type="entry name" value="Ribulose bisphosphate carboxylase, large subunit, C-terminal domain"/>
    <property type="match status" value="1"/>
</dbReference>
<dbReference type="InterPro" id="IPR036422">
    <property type="entry name" value="RuBisCO_lsu_N_sf"/>
</dbReference>
<dbReference type="Proteomes" id="UP000621516">
    <property type="component" value="Unassembled WGS sequence"/>
</dbReference>
<name>A0A8J6PWJ8_9FLAO</name>
<keyword evidence="2" id="KW-0479">Metal-binding</keyword>
<evidence type="ECO:0000256" key="1">
    <source>
        <dbReference type="ARBA" id="ARBA00001946"/>
    </source>
</evidence>
<dbReference type="Pfam" id="PF00016">
    <property type="entry name" value="RuBisCO_large"/>
    <property type="match status" value="1"/>
</dbReference>
<keyword evidence="3" id="KW-0460">Magnesium</keyword>
<evidence type="ECO:0000259" key="6">
    <source>
        <dbReference type="Pfam" id="PF02788"/>
    </source>
</evidence>
<comment type="similarity">
    <text evidence="4">Belongs to the RuBisCO large chain family.</text>
</comment>
<evidence type="ECO:0000256" key="2">
    <source>
        <dbReference type="ARBA" id="ARBA00022723"/>
    </source>
</evidence>
<dbReference type="InterPro" id="IPR017443">
    <property type="entry name" value="RuBisCO_lsu_fd_N"/>
</dbReference>
<dbReference type="GO" id="GO:0000287">
    <property type="term" value="F:magnesium ion binding"/>
    <property type="evidence" value="ECO:0007669"/>
    <property type="project" value="InterPro"/>
</dbReference>
<protein>
    <submittedName>
        <fullName evidence="7">Ribulose 1,5-bisphosphate carboxylase</fullName>
    </submittedName>
</protein>
<evidence type="ECO:0000256" key="4">
    <source>
        <dbReference type="RuleBase" id="RU003834"/>
    </source>
</evidence>
<dbReference type="GO" id="GO:0015977">
    <property type="term" value="P:carbon fixation"/>
    <property type="evidence" value="ECO:0007669"/>
    <property type="project" value="InterPro"/>
</dbReference>
<dbReference type="Gene3D" id="3.30.70.150">
    <property type="entry name" value="RuBisCO large subunit, N-terminal domain"/>
    <property type="match status" value="1"/>
</dbReference>
<proteinExistence type="inferred from homology"/>
<dbReference type="RefSeq" id="WP_188221773.1">
    <property type="nucleotide sequence ID" value="NZ_JACVXD010000001.1"/>
</dbReference>
<sequence>MERIYATYLIETPYEVEQAVAVLAGEQSRETLLFVSKETEELKKYFAARVEDIELLEEVSMPSMPGNFVSGTTFKRAKVIVSWPVGNFGYNIPALMTTLMGSLYESKQFTGLKLHDFEVPNSYREHFRGPKFGMRGTKALAGVGPKHPMIGAAIKPSLGITPEHTAHFVKQLAEAGIDFIKDDELLTSSSNSPFAERVEKVMHVINAHANKTGKKIMYAFNITGDSRTMQSNYETVVNAGGNCAMVSVNSVGWTAAKQVCNWGGLSIHAHRNGWGMFNRHPFLGINFPAYDKISRLAGVDQMYVNGIDNAFWESNDSSVESIKSCLKPFLNSEAVLPVVSSGQWGGQAFETYKRVKSTDLLYMAGDAILGHPSGIEAGVLSIQQAWSAAINGMSLEETANDYKEFRESVLKFGSKELLNKESVN</sequence>
<evidence type="ECO:0000313" key="8">
    <source>
        <dbReference type="Proteomes" id="UP000621516"/>
    </source>
</evidence>
<organism evidence="7 8">
    <name type="scientific">Aestuariibaculum marinum</name>
    <dbReference type="NCBI Taxonomy" id="2683592"/>
    <lineage>
        <taxon>Bacteria</taxon>
        <taxon>Pseudomonadati</taxon>
        <taxon>Bacteroidota</taxon>
        <taxon>Flavobacteriia</taxon>
        <taxon>Flavobacteriales</taxon>
        <taxon>Flavobacteriaceae</taxon>
    </lineage>
</organism>
<dbReference type="SUPFAM" id="SSF51649">
    <property type="entry name" value="RuBisCo, C-terminal domain"/>
    <property type="match status" value="1"/>
</dbReference>
<accession>A0A8J6PWJ8</accession>
<reference evidence="7 8" key="1">
    <citation type="journal article" date="2018" name="J. Microbiol.">
        <title>Aestuariibaculum marinum sp. nov., a marine bacterium isolated from seawater in South Korea.</title>
        <authorList>
            <person name="Choi J."/>
            <person name="Lee D."/>
            <person name="Jang J.H."/>
            <person name="Cha S."/>
            <person name="Seo T."/>
        </authorList>
    </citation>
    <scope>NUCLEOTIDE SEQUENCE [LARGE SCALE GENOMIC DNA]</scope>
    <source>
        <strain evidence="7 8">IP7</strain>
    </source>
</reference>
<dbReference type="PANTHER" id="PTHR42704:SF17">
    <property type="entry name" value="RIBULOSE BISPHOSPHATE CARBOXYLASE LARGE CHAIN"/>
    <property type="match status" value="1"/>
</dbReference>